<feature type="region of interest" description="Disordered" evidence="2">
    <location>
        <begin position="524"/>
        <end position="566"/>
    </location>
</feature>
<dbReference type="InterPro" id="IPR020837">
    <property type="entry name" value="Fibrinogen_CS"/>
</dbReference>
<feature type="region of interest" description="Disordered" evidence="2">
    <location>
        <begin position="691"/>
        <end position="721"/>
    </location>
</feature>
<dbReference type="SUPFAM" id="SSF56496">
    <property type="entry name" value="Fibrinogen C-terminal domain-like"/>
    <property type="match status" value="1"/>
</dbReference>
<feature type="compositionally biased region" description="Basic and acidic residues" evidence="2">
    <location>
        <begin position="1152"/>
        <end position="1165"/>
    </location>
</feature>
<dbReference type="Gene3D" id="3.90.215.10">
    <property type="entry name" value="Gamma Fibrinogen, chain A, domain 1"/>
    <property type="match status" value="1"/>
</dbReference>
<reference evidence="5 6" key="1">
    <citation type="submission" date="2022-01" db="EMBL/GenBank/DDBJ databases">
        <title>A high-quality chromosome-level genome assembly of rohu carp, Labeo rohita.</title>
        <authorList>
            <person name="Arick M.A. II"/>
            <person name="Hsu C.-Y."/>
            <person name="Magbanua Z."/>
            <person name="Pechanova O."/>
            <person name="Grover C."/>
            <person name="Miller E."/>
            <person name="Thrash A."/>
            <person name="Ezzel L."/>
            <person name="Alam S."/>
            <person name="Benzie J."/>
            <person name="Hamilton M."/>
            <person name="Karsi A."/>
            <person name="Lawrence M.L."/>
            <person name="Peterson D.G."/>
        </authorList>
    </citation>
    <scope>NUCLEOTIDE SEQUENCE [LARGE SCALE GENOMIC DNA]</scope>
    <source>
        <strain evidence="6">BAU-BD-2019</strain>
        <tissue evidence="5">Blood</tissue>
    </source>
</reference>
<dbReference type="InterPro" id="IPR014716">
    <property type="entry name" value="Fibrinogen_a/b/g_C_1"/>
</dbReference>
<feature type="region of interest" description="Disordered" evidence="2">
    <location>
        <begin position="650"/>
        <end position="671"/>
    </location>
</feature>
<dbReference type="PANTHER" id="PTHR19143:SF189">
    <property type="entry name" value="FIBROLEUKIN"/>
    <property type="match status" value="1"/>
</dbReference>
<feature type="region of interest" description="Disordered" evidence="2">
    <location>
        <begin position="928"/>
        <end position="985"/>
    </location>
</feature>
<keyword evidence="3" id="KW-0732">Signal</keyword>
<protein>
    <submittedName>
        <fullName evidence="5">Fibroleukin</fullName>
    </submittedName>
</protein>
<keyword evidence="1" id="KW-1015">Disulfide bond</keyword>
<feature type="compositionally biased region" description="Polar residues" evidence="2">
    <location>
        <begin position="362"/>
        <end position="373"/>
    </location>
</feature>
<dbReference type="Proteomes" id="UP000830375">
    <property type="component" value="Unassembled WGS sequence"/>
</dbReference>
<sequence>MWLAVLYIWGSLLTFSVCHVCPETSEDVASWVTLKPLGHCGDEENLCPYRLTLPPLSIQLPRPLRELEKMAKELQDLKDVVNQLRRDCQECKDRQKKHDEGKEKRPQSGEQAVRILTSTLLQEDTSESEGTIKDGMKTLNHSILERQEWNINPRVDLNQGTTDQMSEMSREVKIFNPSLDETPEDISKVRLVFSPTPEETERELKSKRRELIESSLPRRTDAVQPHGKQQPNILRDGHAKNISAILAARRRVQNVADPNGSKGVNWKIMDLSTSAGNRRVVKFPGAGGPLRPRGSYINGRDVKITSEDRLKNAPLVRIHNLQSGDNTVKTEPEEDGYSPVRSGVMQVKEPSPHITNKKPGAPSTNDQNNQAISRFSGPRTDDGHALKDASQVTKVTEDNLSRVNKTGITTLPTNLRKENQDDVSHVSTNKSLPSIMDQAEQPNIVKEEKKHMGQSERLVVISSAEETSSNVNRESLTFPERQVENEHFPITETKNKQTLLKIRDKERRVLVGRTNLQAGDMTVKTEPEEAEFPPARSDVIQEEETSSHIANRKPGTDSGLTLSTDDQNKQDISRFSGRRADDVQGLTDASQVTKVREENLRKVNRTGIRRLPTNPRKENQGDVSHIATNKSVSSVTIRGKQPNMVKEEKEAEMERGEDLTFPGRQVDNEKSLNPITKTNHRQIGSTFLDKADSTSNERTVNSLSPDLKDQMQPGTFIGGTNEPNVFNSLSAGTMKKDIPSLVEKDLVKPTPVQTIKTKSADSTVSKTSRVQPPVVGQGTRRISVTPLKAPAEEIREVSQDNKRYVMPNLSRHPIRHPTTVNSSRVNKLRQRNVMDNMSANRSAGAHPKLSFPVRNSYIARRNGSGIRPSYVRRPNFQTEPTRGFKTKVNTLTQFPSPTGATEQEQTEDIKHIPQAMRSTVLDNQWLENNSTKSQNSGDIQDLDKVRQGKNQVTDNSETVLSSNVEDPNTLQRGASTSHTGGKESRIFSLGTADSSSEHLFDMDKISSGKKGETALTLKKELSKEPETNLFTTSTVSFTDIDHEDSTKSIHKVTNALVEMAKNISWETPVSFENTGATRELELITFNNDRVEENSGDILSNSNSADTAQGYGGEGYAIPVVLETLRNVEEIKGSKLFSLSPEDTAEGFQSHTANDEMTEREQEENIHSTCGSDCHTTSTQQSPTQNTPPVESGREKGPAQDCADYITKSRRNGVYSVTPQPRSSMFPVFCDMESSGGGWTLIQHRFDGSTSFNRTWNEYKNGFGELTEEFWLGNDKIHLLTKAKNMSLRIEIEDFEGVKEYAHYDHFHVANESQQYRLSIGGYSGTAGNAMQFSKTYNHDQKLFTTPDRDNDHYPSGNCGAYYSSGWWFDACMSANLNGRYYQSKYKGVRNGIFWGTWHNITMEYYPTNDRQSFKTVKMMIRPKNYAK</sequence>
<evidence type="ECO:0000259" key="4">
    <source>
        <dbReference type="PROSITE" id="PS51406"/>
    </source>
</evidence>
<feature type="compositionally biased region" description="Polar residues" evidence="2">
    <location>
        <begin position="693"/>
        <end position="704"/>
    </location>
</feature>
<feature type="compositionally biased region" description="Polar residues" evidence="2">
    <location>
        <begin position="887"/>
        <end position="903"/>
    </location>
</feature>
<feature type="region of interest" description="Disordered" evidence="2">
    <location>
        <begin position="1141"/>
        <end position="1199"/>
    </location>
</feature>
<feature type="chain" id="PRO_5045396367" evidence="3">
    <location>
        <begin position="19"/>
        <end position="1427"/>
    </location>
</feature>
<evidence type="ECO:0000313" key="6">
    <source>
        <dbReference type="Proteomes" id="UP000830375"/>
    </source>
</evidence>
<feature type="compositionally biased region" description="Polar residues" evidence="2">
    <location>
        <begin position="928"/>
        <end position="938"/>
    </location>
</feature>
<keyword evidence="6" id="KW-1185">Reference proteome</keyword>
<feature type="region of interest" description="Disordered" evidence="2">
    <location>
        <begin position="864"/>
        <end position="907"/>
    </location>
</feature>
<dbReference type="InterPro" id="IPR036056">
    <property type="entry name" value="Fibrinogen-like_C"/>
</dbReference>
<gene>
    <name evidence="5" type="ORF">H4Q32_018402</name>
</gene>
<feature type="region of interest" description="Disordered" evidence="2">
    <location>
        <begin position="753"/>
        <end position="779"/>
    </location>
</feature>
<dbReference type="InterPro" id="IPR050373">
    <property type="entry name" value="Fibrinogen_C-term_domain"/>
</dbReference>
<feature type="region of interest" description="Disordered" evidence="2">
    <location>
        <begin position="197"/>
        <end position="234"/>
    </location>
</feature>
<evidence type="ECO:0000256" key="2">
    <source>
        <dbReference type="SAM" id="MobiDB-lite"/>
    </source>
</evidence>
<comment type="caution">
    <text evidence="5">The sequence shown here is derived from an EMBL/GenBank/DDBJ whole genome shotgun (WGS) entry which is preliminary data.</text>
</comment>
<evidence type="ECO:0000256" key="3">
    <source>
        <dbReference type="SAM" id="SignalP"/>
    </source>
</evidence>
<dbReference type="NCBIfam" id="NF040941">
    <property type="entry name" value="GGGWT_bact"/>
    <property type="match status" value="1"/>
</dbReference>
<dbReference type="Pfam" id="PF00147">
    <property type="entry name" value="Fibrinogen_C"/>
    <property type="match status" value="1"/>
</dbReference>
<proteinExistence type="predicted"/>
<feature type="compositionally biased region" description="Basic and acidic residues" evidence="2">
    <location>
        <begin position="209"/>
        <end position="221"/>
    </location>
</feature>
<feature type="region of interest" description="Disordered" evidence="2">
    <location>
        <begin position="348"/>
        <end position="392"/>
    </location>
</feature>
<feature type="compositionally biased region" description="Low complexity" evidence="2">
    <location>
        <begin position="1175"/>
        <end position="1188"/>
    </location>
</feature>
<accession>A0ABQ8LC92</accession>
<dbReference type="EMBL" id="JACTAM010000025">
    <property type="protein sequence ID" value="KAI2648333.1"/>
    <property type="molecule type" value="Genomic_DNA"/>
</dbReference>
<dbReference type="PANTHER" id="PTHR19143">
    <property type="entry name" value="FIBRINOGEN/TENASCIN/ANGIOPOEITIN"/>
    <property type="match status" value="1"/>
</dbReference>
<dbReference type="CDD" id="cd00087">
    <property type="entry name" value="FReD"/>
    <property type="match status" value="1"/>
</dbReference>
<feature type="compositionally biased region" description="Polar residues" evidence="2">
    <location>
        <begin position="948"/>
        <end position="979"/>
    </location>
</feature>
<feature type="compositionally biased region" description="Polar residues" evidence="2">
    <location>
        <begin position="753"/>
        <end position="770"/>
    </location>
</feature>
<dbReference type="InterPro" id="IPR002181">
    <property type="entry name" value="Fibrinogen_a/b/g_C_dom"/>
</dbReference>
<dbReference type="SMART" id="SM00186">
    <property type="entry name" value="FBG"/>
    <property type="match status" value="1"/>
</dbReference>
<feature type="domain" description="Fibrinogen C-terminal" evidence="4">
    <location>
        <begin position="1192"/>
        <end position="1424"/>
    </location>
</feature>
<feature type="region of interest" description="Disordered" evidence="2">
    <location>
        <begin position="91"/>
        <end position="110"/>
    </location>
</feature>
<name>A0ABQ8LC92_LABRO</name>
<evidence type="ECO:0000313" key="5">
    <source>
        <dbReference type="EMBL" id="KAI2648333.1"/>
    </source>
</evidence>
<organism evidence="5 6">
    <name type="scientific">Labeo rohita</name>
    <name type="common">Indian major carp</name>
    <name type="synonym">Cyprinus rohita</name>
    <dbReference type="NCBI Taxonomy" id="84645"/>
    <lineage>
        <taxon>Eukaryota</taxon>
        <taxon>Metazoa</taxon>
        <taxon>Chordata</taxon>
        <taxon>Craniata</taxon>
        <taxon>Vertebrata</taxon>
        <taxon>Euteleostomi</taxon>
        <taxon>Actinopterygii</taxon>
        <taxon>Neopterygii</taxon>
        <taxon>Teleostei</taxon>
        <taxon>Ostariophysi</taxon>
        <taxon>Cypriniformes</taxon>
        <taxon>Cyprinidae</taxon>
        <taxon>Labeoninae</taxon>
        <taxon>Labeonini</taxon>
        <taxon>Labeo</taxon>
    </lineage>
</organism>
<feature type="signal peptide" evidence="3">
    <location>
        <begin position="1"/>
        <end position="18"/>
    </location>
</feature>
<dbReference type="PROSITE" id="PS00514">
    <property type="entry name" value="FIBRINOGEN_C_1"/>
    <property type="match status" value="1"/>
</dbReference>
<feature type="compositionally biased region" description="Basic and acidic residues" evidence="2">
    <location>
        <begin position="91"/>
        <end position="107"/>
    </location>
</feature>
<evidence type="ECO:0000256" key="1">
    <source>
        <dbReference type="ARBA" id="ARBA00023157"/>
    </source>
</evidence>
<dbReference type="PROSITE" id="PS51406">
    <property type="entry name" value="FIBRINOGEN_C_2"/>
    <property type="match status" value="1"/>
</dbReference>